<keyword evidence="3" id="KW-1185">Reference proteome</keyword>
<evidence type="ECO:0000313" key="3">
    <source>
        <dbReference type="Proteomes" id="UP001221142"/>
    </source>
</evidence>
<evidence type="ECO:0000256" key="1">
    <source>
        <dbReference type="SAM" id="MobiDB-lite"/>
    </source>
</evidence>
<organism evidence="2 3">
    <name type="scientific">Roridomyces roridus</name>
    <dbReference type="NCBI Taxonomy" id="1738132"/>
    <lineage>
        <taxon>Eukaryota</taxon>
        <taxon>Fungi</taxon>
        <taxon>Dikarya</taxon>
        <taxon>Basidiomycota</taxon>
        <taxon>Agaricomycotina</taxon>
        <taxon>Agaricomycetes</taxon>
        <taxon>Agaricomycetidae</taxon>
        <taxon>Agaricales</taxon>
        <taxon>Marasmiineae</taxon>
        <taxon>Mycenaceae</taxon>
        <taxon>Roridomyces</taxon>
    </lineage>
</organism>
<dbReference type="Proteomes" id="UP001221142">
    <property type="component" value="Unassembled WGS sequence"/>
</dbReference>
<proteinExistence type="predicted"/>
<gene>
    <name evidence="2" type="ORF">FB45DRAFT_964530</name>
</gene>
<sequence>MQTSTFRRTWVPPDPDDSDLLPSKAHPSYPYGNPTNVKHPQPSRARRTTRLHVRCLEDMGYDGGGVNGAL</sequence>
<accession>A0AAD7AXH2</accession>
<evidence type="ECO:0000313" key="2">
    <source>
        <dbReference type="EMBL" id="KAJ7602898.1"/>
    </source>
</evidence>
<dbReference type="AlphaFoldDB" id="A0AAD7AXH2"/>
<dbReference type="EMBL" id="JARKIF010000194">
    <property type="protein sequence ID" value="KAJ7602898.1"/>
    <property type="molecule type" value="Genomic_DNA"/>
</dbReference>
<feature type="region of interest" description="Disordered" evidence="1">
    <location>
        <begin position="1"/>
        <end position="46"/>
    </location>
</feature>
<protein>
    <submittedName>
        <fullName evidence="2">Uncharacterized protein</fullName>
    </submittedName>
</protein>
<comment type="caution">
    <text evidence="2">The sequence shown here is derived from an EMBL/GenBank/DDBJ whole genome shotgun (WGS) entry which is preliminary data.</text>
</comment>
<reference evidence="2" key="1">
    <citation type="submission" date="2023-03" db="EMBL/GenBank/DDBJ databases">
        <title>Massive genome expansion in bonnet fungi (Mycena s.s.) driven by repeated elements and novel gene families across ecological guilds.</title>
        <authorList>
            <consortium name="Lawrence Berkeley National Laboratory"/>
            <person name="Harder C.B."/>
            <person name="Miyauchi S."/>
            <person name="Viragh M."/>
            <person name="Kuo A."/>
            <person name="Thoen E."/>
            <person name="Andreopoulos B."/>
            <person name="Lu D."/>
            <person name="Skrede I."/>
            <person name="Drula E."/>
            <person name="Henrissat B."/>
            <person name="Morin E."/>
            <person name="Kohler A."/>
            <person name="Barry K."/>
            <person name="LaButti K."/>
            <person name="Morin E."/>
            <person name="Salamov A."/>
            <person name="Lipzen A."/>
            <person name="Mereny Z."/>
            <person name="Hegedus B."/>
            <person name="Baldrian P."/>
            <person name="Stursova M."/>
            <person name="Weitz H."/>
            <person name="Taylor A."/>
            <person name="Grigoriev I.V."/>
            <person name="Nagy L.G."/>
            <person name="Martin F."/>
            <person name="Kauserud H."/>
        </authorList>
    </citation>
    <scope>NUCLEOTIDE SEQUENCE</scope>
    <source>
        <strain evidence="2">9284</strain>
    </source>
</reference>
<feature type="non-terminal residue" evidence="2">
    <location>
        <position position="70"/>
    </location>
</feature>
<name>A0AAD7AXH2_9AGAR</name>